<dbReference type="Pfam" id="PF02518">
    <property type="entry name" value="HATPase_c"/>
    <property type="match status" value="1"/>
</dbReference>
<dbReference type="InterPro" id="IPR004358">
    <property type="entry name" value="Sig_transdc_His_kin-like_C"/>
</dbReference>
<evidence type="ECO:0000259" key="1">
    <source>
        <dbReference type="Pfam" id="PF02518"/>
    </source>
</evidence>
<comment type="caution">
    <text evidence="2">The sequence shown here is derived from an EMBL/GenBank/DDBJ whole genome shotgun (WGS) entry which is preliminary data.</text>
</comment>
<dbReference type="PRINTS" id="PR00344">
    <property type="entry name" value="BCTRLSENSOR"/>
</dbReference>
<dbReference type="InterPro" id="IPR036890">
    <property type="entry name" value="HATPase_C_sf"/>
</dbReference>
<evidence type="ECO:0000313" key="3">
    <source>
        <dbReference type="Proteomes" id="UP001057375"/>
    </source>
</evidence>
<proteinExistence type="predicted"/>
<evidence type="ECO:0000313" key="2">
    <source>
        <dbReference type="EMBL" id="GKT30151.1"/>
    </source>
</evidence>
<feature type="domain" description="Histidine kinase/HSP90-like ATPase" evidence="1">
    <location>
        <begin position="5"/>
        <end position="52"/>
    </location>
</feature>
<name>A0ABQ5KE22_9EUKA</name>
<gene>
    <name evidence="2" type="ORF">ADUPG1_001399</name>
</gene>
<dbReference type="Gene3D" id="3.30.565.10">
    <property type="entry name" value="Histidine kinase-like ATPase, C-terminal domain"/>
    <property type="match status" value="1"/>
</dbReference>
<keyword evidence="3" id="KW-1185">Reference proteome</keyword>
<protein>
    <recommendedName>
        <fullName evidence="1">Histidine kinase/HSP90-like ATPase domain-containing protein</fullName>
    </recommendedName>
</protein>
<reference evidence="2" key="1">
    <citation type="submission" date="2022-03" db="EMBL/GenBank/DDBJ databases">
        <title>Draft genome sequence of Aduncisulcus paluster, a free-living microaerophilic Fornicata.</title>
        <authorList>
            <person name="Yuyama I."/>
            <person name="Kume K."/>
            <person name="Tamura T."/>
            <person name="Inagaki Y."/>
            <person name="Hashimoto T."/>
        </authorList>
    </citation>
    <scope>NUCLEOTIDE SEQUENCE</scope>
    <source>
        <strain evidence="2">NY0171</strain>
    </source>
</reference>
<organism evidence="2 3">
    <name type="scientific">Aduncisulcus paluster</name>
    <dbReference type="NCBI Taxonomy" id="2918883"/>
    <lineage>
        <taxon>Eukaryota</taxon>
        <taxon>Metamonada</taxon>
        <taxon>Carpediemonas-like organisms</taxon>
        <taxon>Aduncisulcus</taxon>
    </lineage>
</organism>
<dbReference type="Proteomes" id="UP001057375">
    <property type="component" value="Unassembled WGS sequence"/>
</dbReference>
<dbReference type="InterPro" id="IPR003594">
    <property type="entry name" value="HATPase_dom"/>
</dbReference>
<sequence length="77" mass="8843">MFYFKIKKDGHMAVIEVEDNGPGMEEDVRKRVFEPFYSTKRVGAGDLAMPHSILVLDDDIHVRESLAISLEDEEFEV</sequence>
<accession>A0ABQ5KE22</accession>
<feature type="non-terminal residue" evidence="2">
    <location>
        <position position="77"/>
    </location>
</feature>
<dbReference type="SUPFAM" id="SSF55874">
    <property type="entry name" value="ATPase domain of HSP90 chaperone/DNA topoisomerase II/histidine kinase"/>
    <property type="match status" value="1"/>
</dbReference>
<dbReference type="EMBL" id="BQXS01001136">
    <property type="protein sequence ID" value="GKT30151.1"/>
    <property type="molecule type" value="Genomic_DNA"/>
</dbReference>